<evidence type="ECO:0000256" key="1">
    <source>
        <dbReference type="ARBA" id="ARBA00005535"/>
    </source>
</evidence>
<evidence type="ECO:0000313" key="4">
    <source>
        <dbReference type="EMBL" id="CAF4327349.1"/>
    </source>
</evidence>
<dbReference type="PANTHER" id="PTHR13618:SF1">
    <property type="entry name" value="PROTEIN ROGDI HOMOLOG"/>
    <property type="match status" value="1"/>
</dbReference>
<comment type="caution">
    <text evidence="2">The sequence shown here is derived from an EMBL/GenBank/DDBJ whole genome shotgun (WGS) entry which is preliminary data.</text>
</comment>
<organism evidence="2 5">
    <name type="scientific">Rotaria magnacalcarata</name>
    <dbReference type="NCBI Taxonomy" id="392030"/>
    <lineage>
        <taxon>Eukaryota</taxon>
        <taxon>Metazoa</taxon>
        <taxon>Spiralia</taxon>
        <taxon>Gnathifera</taxon>
        <taxon>Rotifera</taxon>
        <taxon>Eurotatoria</taxon>
        <taxon>Bdelloidea</taxon>
        <taxon>Philodinida</taxon>
        <taxon>Philodinidae</taxon>
        <taxon>Rotaria</taxon>
    </lineage>
</organism>
<dbReference type="Proteomes" id="UP000681967">
    <property type="component" value="Unassembled WGS sequence"/>
</dbReference>
<dbReference type="Pfam" id="PF10259">
    <property type="entry name" value="Rogdi_lz"/>
    <property type="match status" value="1"/>
</dbReference>
<feature type="non-terminal residue" evidence="2">
    <location>
        <position position="165"/>
    </location>
</feature>
<gene>
    <name evidence="4" type="ORF">BYL167_LOCUS28535</name>
    <name evidence="3" type="ORF">GIL414_LOCUS24339</name>
    <name evidence="2" type="ORF">SMN809_LOCUS17903</name>
</gene>
<protein>
    <submittedName>
        <fullName evidence="2">Uncharacterized protein</fullName>
    </submittedName>
</protein>
<evidence type="ECO:0000313" key="3">
    <source>
        <dbReference type="EMBL" id="CAF4266025.1"/>
    </source>
</evidence>
<dbReference type="EMBL" id="CAJOBJ010029734">
    <property type="protein sequence ID" value="CAF4266025.1"/>
    <property type="molecule type" value="Genomic_DNA"/>
</dbReference>
<dbReference type="InterPro" id="IPR028241">
    <property type="entry name" value="RAVE2/Rogdi"/>
</dbReference>
<accession>A0A8S2QLA3</accession>
<proteinExistence type="inferred from homology"/>
<dbReference type="GO" id="GO:0043291">
    <property type="term" value="C:RAVE complex"/>
    <property type="evidence" value="ECO:0007669"/>
    <property type="project" value="TreeGrafter"/>
</dbReference>
<evidence type="ECO:0000313" key="2">
    <source>
        <dbReference type="EMBL" id="CAF4113126.1"/>
    </source>
</evidence>
<dbReference type="Proteomes" id="UP000681720">
    <property type="component" value="Unassembled WGS sequence"/>
</dbReference>
<dbReference type="Proteomes" id="UP000676336">
    <property type="component" value="Unassembled WGS sequence"/>
</dbReference>
<comment type="similarity">
    <text evidence="1">Belongs to the rogdi family.</text>
</comment>
<sequence>LHECSQHLERALGYVACADFDRNIYQLHKAIQYLDLIIDSVNSAKDNILLPKKKRIDDLRRSRNTTIFSPPIPENMAFSFYVQGSKLSFAVYHTSVQGKSSGYFKHFIEANVSVLADLLNQLSYILLQLQQLRDKLRVFDEYQDGSDWKLMEEKQKETNTLMTMF</sequence>
<reference evidence="2" key="1">
    <citation type="submission" date="2021-02" db="EMBL/GenBank/DDBJ databases">
        <authorList>
            <person name="Nowell W R."/>
        </authorList>
    </citation>
    <scope>NUCLEOTIDE SEQUENCE</scope>
</reference>
<name>A0A8S2QLA3_9BILA</name>
<evidence type="ECO:0000313" key="5">
    <source>
        <dbReference type="Proteomes" id="UP000676336"/>
    </source>
</evidence>
<dbReference type="PANTHER" id="PTHR13618">
    <property type="entry name" value="LEUCINE ZIPPER CONTAINING TRANSCRIPTION FACTOR LZF1"/>
    <property type="match status" value="1"/>
</dbReference>
<dbReference type="AlphaFoldDB" id="A0A8S2QLA3"/>
<dbReference type="EMBL" id="CAJOBI010008451">
    <property type="protein sequence ID" value="CAF4113126.1"/>
    <property type="molecule type" value="Genomic_DNA"/>
</dbReference>
<dbReference type="EMBL" id="CAJOBH010040734">
    <property type="protein sequence ID" value="CAF4327349.1"/>
    <property type="molecule type" value="Genomic_DNA"/>
</dbReference>